<reference evidence="2" key="1">
    <citation type="journal article" date="2019" name="Plant Biotechnol. J.">
        <title>Genome sequencing of the Australian wild diploid species Gossypium australe highlights disease resistance and delayed gland morphogenesis.</title>
        <authorList>
            <person name="Cai Y."/>
            <person name="Cai X."/>
            <person name="Wang Q."/>
            <person name="Wang P."/>
            <person name="Zhang Y."/>
            <person name="Cai C."/>
            <person name="Xu Y."/>
            <person name="Wang K."/>
            <person name="Zhou Z."/>
            <person name="Wang C."/>
            <person name="Geng S."/>
            <person name="Li B."/>
            <person name="Dong Q."/>
            <person name="Hou Y."/>
            <person name="Wang H."/>
            <person name="Ai P."/>
            <person name="Liu Z."/>
            <person name="Yi F."/>
            <person name="Sun M."/>
            <person name="An G."/>
            <person name="Cheng J."/>
            <person name="Zhang Y."/>
            <person name="Shi Q."/>
            <person name="Xie Y."/>
            <person name="Shi X."/>
            <person name="Chang Y."/>
            <person name="Huang F."/>
            <person name="Chen Y."/>
            <person name="Hong S."/>
            <person name="Mi L."/>
            <person name="Sun Q."/>
            <person name="Zhang L."/>
            <person name="Zhou B."/>
            <person name="Peng R."/>
            <person name="Zhang X."/>
            <person name="Liu F."/>
        </authorList>
    </citation>
    <scope>NUCLEOTIDE SEQUENCE [LARGE SCALE GENOMIC DNA]</scope>
    <source>
        <strain evidence="2">cv. PA1801</strain>
    </source>
</reference>
<proteinExistence type="predicted"/>
<dbReference type="PANTHER" id="PTHR32108">
    <property type="entry name" value="DNA-DIRECTED RNA POLYMERASE SUBUNIT ALPHA"/>
    <property type="match status" value="1"/>
</dbReference>
<name>A0A5B6WL49_9ROSI</name>
<evidence type="ECO:0000313" key="2">
    <source>
        <dbReference type="Proteomes" id="UP000325315"/>
    </source>
</evidence>
<sequence length="852" mass="97168">MNQDKYRRSKITTQDCVEFKALVQGLMDNKEMEFYEEIENEKSICTSESTTMAPKVNYPVIIISWPKSNKAGVQIAPRVIIQKPVTFSYKDSKRVPWNYECNVVIPGKENLASASKEDQDVGSHTRSGRRYNLVKGKALMVEQEKEKLVEPEPSVNEPMKEEEAKEFLKFLKHSEYSVVEQLHKQPARISVLALLLSSDVHRNALMKVLNETYVANDISVNNLDRLIGNISADSFIHFNDDEITSGGRGSTRALHITTRCKGYTLPRVLIDNGTALNVDFLVMDIKPSYNCLLRRPWIHLTGAVPSSLHQKLKLVLEGWLVTINAEEDIIADLTSDMPYLEINDETTECYFRSLEFVNATFITEGNRIPIPKISITTRMGLLMTVGRGVLPGKGLGKYLQGRVVAPMLKEKQDHFGLGFKPDAKQKRKELERMQKRRKAHLSGEETKLEPLIIPHISKTFVSGVVIHTEQNAPKGEDIIIMLGNVYINAISDEAIEEGTLSDIRPYELGSVLDNWTIEEIPIVFRAYSEKGKVVNIGKCIAKETKWDLVELLQEFKDIFAWSYRDMPGLITNIVVHCLPIKEDCKPVQQKLRRMRPDIVLKIKEEVKKQFDAGFLQEIKYLEWVANIVPVPKKDGKLQMCGTFCYKVMPFGLKNARATYQGAMVTLFHDMMHKEIEVYVHDMIAKSRTEERGIEIDSDKVNAIQKLPPSCTQKEVRGFLGRLNYIAWFISQLTEKCDPIFRNLKNHNPGVWDDECQRAFDKIKQYLSSSPVLSPPCPDRPLILYLTVFYNSMGYEILTSREIVLHSDLDNSEAKTIHVVPHDLVDIEAGSSEVYDEVNCFKWKDGQMENPAF</sequence>
<dbReference type="InterPro" id="IPR043502">
    <property type="entry name" value="DNA/RNA_pol_sf"/>
</dbReference>
<organism evidence="1 2">
    <name type="scientific">Gossypium australe</name>
    <dbReference type="NCBI Taxonomy" id="47621"/>
    <lineage>
        <taxon>Eukaryota</taxon>
        <taxon>Viridiplantae</taxon>
        <taxon>Streptophyta</taxon>
        <taxon>Embryophyta</taxon>
        <taxon>Tracheophyta</taxon>
        <taxon>Spermatophyta</taxon>
        <taxon>Magnoliopsida</taxon>
        <taxon>eudicotyledons</taxon>
        <taxon>Gunneridae</taxon>
        <taxon>Pentapetalae</taxon>
        <taxon>rosids</taxon>
        <taxon>malvids</taxon>
        <taxon>Malvales</taxon>
        <taxon>Malvaceae</taxon>
        <taxon>Malvoideae</taxon>
        <taxon>Gossypium</taxon>
    </lineage>
</organism>
<dbReference type="OrthoDB" id="1272705at2759"/>
<protein>
    <submittedName>
        <fullName evidence="1">Uncharacterized protein</fullName>
    </submittedName>
</protein>
<evidence type="ECO:0000313" key="1">
    <source>
        <dbReference type="EMBL" id="KAA3481562.1"/>
    </source>
</evidence>
<gene>
    <name evidence="1" type="ORF">EPI10_021921</name>
</gene>
<comment type="caution">
    <text evidence="1">The sequence shown here is derived from an EMBL/GenBank/DDBJ whole genome shotgun (WGS) entry which is preliminary data.</text>
</comment>
<dbReference type="EMBL" id="SMMG02000003">
    <property type="protein sequence ID" value="KAA3481562.1"/>
    <property type="molecule type" value="Genomic_DNA"/>
</dbReference>
<keyword evidence="2" id="KW-1185">Reference proteome</keyword>
<accession>A0A5B6WL49</accession>
<dbReference type="AlphaFoldDB" id="A0A5B6WL49"/>
<dbReference type="SUPFAM" id="SSF56672">
    <property type="entry name" value="DNA/RNA polymerases"/>
    <property type="match status" value="1"/>
</dbReference>
<dbReference type="PANTHER" id="PTHR32108:SF5">
    <property type="entry name" value="DYNACTIN SUBUNIT 1-LIKE"/>
    <property type="match status" value="1"/>
</dbReference>
<dbReference type="Gene3D" id="3.10.10.10">
    <property type="entry name" value="HIV Type 1 Reverse Transcriptase, subunit A, domain 1"/>
    <property type="match status" value="2"/>
</dbReference>
<dbReference type="Proteomes" id="UP000325315">
    <property type="component" value="Unassembled WGS sequence"/>
</dbReference>
<dbReference type="InterPro" id="IPR043128">
    <property type="entry name" value="Rev_trsase/Diguanyl_cyclase"/>
</dbReference>
<dbReference type="Gene3D" id="3.30.70.270">
    <property type="match status" value="2"/>
</dbReference>